<gene>
    <name evidence="1" type="ORF">LTR37_007592</name>
</gene>
<reference evidence="1" key="1">
    <citation type="submission" date="2023-07" db="EMBL/GenBank/DDBJ databases">
        <title>Black Yeasts Isolated from many extreme environments.</title>
        <authorList>
            <person name="Coleine C."/>
            <person name="Stajich J.E."/>
            <person name="Selbmann L."/>
        </authorList>
    </citation>
    <scope>NUCLEOTIDE SEQUENCE</scope>
    <source>
        <strain evidence="1">CCFEE 5714</strain>
    </source>
</reference>
<organism evidence="1 2">
    <name type="scientific">Vermiconidia calcicola</name>
    <dbReference type="NCBI Taxonomy" id="1690605"/>
    <lineage>
        <taxon>Eukaryota</taxon>
        <taxon>Fungi</taxon>
        <taxon>Dikarya</taxon>
        <taxon>Ascomycota</taxon>
        <taxon>Pezizomycotina</taxon>
        <taxon>Dothideomycetes</taxon>
        <taxon>Dothideomycetidae</taxon>
        <taxon>Mycosphaerellales</taxon>
        <taxon>Extremaceae</taxon>
        <taxon>Vermiconidia</taxon>
    </lineage>
</organism>
<keyword evidence="2" id="KW-1185">Reference proteome</keyword>
<accession>A0ACC3NEY9</accession>
<comment type="caution">
    <text evidence="1">The sequence shown here is derived from an EMBL/GenBank/DDBJ whole genome shotgun (WGS) entry which is preliminary data.</text>
</comment>
<evidence type="ECO:0000313" key="2">
    <source>
        <dbReference type="Proteomes" id="UP001281147"/>
    </source>
</evidence>
<dbReference type="Proteomes" id="UP001281147">
    <property type="component" value="Unassembled WGS sequence"/>
</dbReference>
<sequence length="1241" mass="138709">MVSSGHSASHGIPGSSGKGLREGRLKAENELEREFVQRKGRETASVDPQVADRRTPRRSDRSRSPVRGSRGTRERSRNGRRISRDLPDRMGAAPLLENGRPSIFGWSPLAMLVNAFGSFVGSRHLAQRWWPQLAKQHVNQTSDIREDALHVHNDHGPNSPFSRNVRMNHGEGTVIGDSPPIILLSGPAGEYLRRLRYFDDDHRLKSDDGLHGNDEDPDDSDSASDSDSSVSDVVVGDNFTTSDSGAGLGDDDGPDNGGDASDSDSSASELRVEDNHTTSDRGTKGNDSHETELSTNHESLQADKARLSHTKARLVNSYAKGRGSRKLFRAELLDIIASYEEYARQKYCVPSDPDASKLNVLAFRVRKNGRELPYLRDIFDMEPQRGRQPWATDDLVKYLLQEISSLGLPHGQYLESNVSVVHFFANKLMTTKRQARKWFKDRIKDNREALDQDKPAHYIAQAMPPSCKVLHIWQSLVHLRLEVNHERTEGSVAVHDSLGGQSDDHRQARLLSDVRYICKIVSQRPALQWQNVEWLEPVFPACTQQANSDDCGPLAVETARRSIFGGEFYLPTDERSRLDFGLELRGTFYRNLASFLTGKRYPIVDVRAPGATSERETTATHRAVRTAILHSIEARGREASILHMFNSVSTMLRSVLGTEDAQRIAFLRILTNTRSYQPKDHPVSENDRFDAIEDFNFSIRQAPFFQKVPDSQVLRCLFDGQGTFEGLSNDIDHDFAIRIPVVRHSDWSRSRTGYELSVDRKRARDILHAHHARFSRCSTLPTEVDERFDTESLEQAMSAPGGCWMPYIRHPKTSSREAIFARGGTAGKDGVEVMCVLKKVAAVARARGQRLKVLFLFTAFDGITNSNPCWQQLTDTLPELDIHLTMASQNSCNPEAIYGRQDTDQPLAWMHYEVAYLASLYKSGTSRGFHLCDRGTVEATFSPFFADEQSGIDSDVAMLDPEVITCTECVYDGLLASKNKWCFPFAAAAAPTISGLRRYYSHAQFLVALKLIDDLKLDSSLFQRAERGRALAPVFNPSAAKLTGSQRNAFGLPAVNLQRCEDCDKEAKQFRRGSTSDVALHCLDCVSGTTPTTTETAGYEMASQEQIEPQVELEQDQAKRSARPNVGQDTNIRHRLRSKKTASSPSPDYPATSGDDSDLSDDDSLNDNGSEENHKATKTGNKKYQCHYCRQSYSKLPSLSKHERDKHQSQLPFPCPLCNLRFTAPRGRTCHMTLKHPGADG</sequence>
<protein>
    <submittedName>
        <fullName evidence="1">Uncharacterized protein</fullName>
    </submittedName>
</protein>
<proteinExistence type="predicted"/>
<dbReference type="EMBL" id="JAUTXU010000053">
    <property type="protein sequence ID" value="KAK3714857.1"/>
    <property type="molecule type" value="Genomic_DNA"/>
</dbReference>
<name>A0ACC3NEY9_9PEZI</name>
<evidence type="ECO:0000313" key="1">
    <source>
        <dbReference type="EMBL" id="KAK3714857.1"/>
    </source>
</evidence>